<keyword evidence="1" id="KW-0472">Membrane</keyword>
<feature type="transmembrane region" description="Helical" evidence="1">
    <location>
        <begin position="118"/>
        <end position="137"/>
    </location>
</feature>
<dbReference type="AlphaFoldDB" id="A0A8S4SDS1"/>
<dbReference type="EMBL" id="CAKXAJ010026320">
    <property type="protein sequence ID" value="CAH2266855.1"/>
    <property type="molecule type" value="Genomic_DNA"/>
</dbReference>
<keyword evidence="3" id="KW-1185">Reference proteome</keyword>
<keyword evidence="1" id="KW-0812">Transmembrane</keyword>
<sequence>MDVGVQRYWNGSPALVSAALVDLQRGGQTSLSASQVAAPPATRDALNVVLLSTGRNRMNAQEEHPEPTTSLLTPPPVSYLDSPRVMFTAEHRCYFREFHDPEAPSDSPHLSTSLGPTYAAFTAAVIKMFGILILKVVPNLRKCYFS</sequence>
<comment type="caution">
    <text evidence="2">The sequence shown here is derived from an EMBL/GenBank/DDBJ whole genome shotgun (WGS) entry which is preliminary data.</text>
</comment>
<evidence type="ECO:0000313" key="3">
    <source>
        <dbReference type="Proteomes" id="UP000838756"/>
    </source>
</evidence>
<accession>A0A8S4SDS1</accession>
<gene>
    <name evidence="2" type="primary">jg8916</name>
    <name evidence="2" type="ORF">PAEG_LOCUS25461</name>
</gene>
<name>A0A8S4SDS1_9NEOP</name>
<protein>
    <submittedName>
        <fullName evidence="2">Jg8916 protein</fullName>
    </submittedName>
</protein>
<evidence type="ECO:0000313" key="2">
    <source>
        <dbReference type="EMBL" id="CAH2266855.1"/>
    </source>
</evidence>
<evidence type="ECO:0000256" key="1">
    <source>
        <dbReference type="SAM" id="Phobius"/>
    </source>
</evidence>
<organism evidence="2 3">
    <name type="scientific">Pararge aegeria aegeria</name>
    <dbReference type="NCBI Taxonomy" id="348720"/>
    <lineage>
        <taxon>Eukaryota</taxon>
        <taxon>Metazoa</taxon>
        <taxon>Ecdysozoa</taxon>
        <taxon>Arthropoda</taxon>
        <taxon>Hexapoda</taxon>
        <taxon>Insecta</taxon>
        <taxon>Pterygota</taxon>
        <taxon>Neoptera</taxon>
        <taxon>Endopterygota</taxon>
        <taxon>Lepidoptera</taxon>
        <taxon>Glossata</taxon>
        <taxon>Ditrysia</taxon>
        <taxon>Papilionoidea</taxon>
        <taxon>Nymphalidae</taxon>
        <taxon>Satyrinae</taxon>
        <taxon>Satyrini</taxon>
        <taxon>Parargina</taxon>
        <taxon>Pararge</taxon>
    </lineage>
</organism>
<dbReference type="OrthoDB" id="7466345at2759"/>
<keyword evidence="1" id="KW-1133">Transmembrane helix</keyword>
<dbReference type="Proteomes" id="UP000838756">
    <property type="component" value="Unassembled WGS sequence"/>
</dbReference>
<proteinExistence type="predicted"/>
<reference evidence="2" key="1">
    <citation type="submission" date="2022-03" db="EMBL/GenBank/DDBJ databases">
        <authorList>
            <person name="Lindestad O."/>
        </authorList>
    </citation>
    <scope>NUCLEOTIDE SEQUENCE</scope>
</reference>